<dbReference type="RefSeq" id="WP_110551533.1">
    <property type="nucleotide sequence ID" value="NZ_JACIBU010000001.1"/>
</dbReference>
<protein>
    <submittedName>
        <fullName evidence="2">Uncharacterized protein</fullName>
    </submittedName>
</protein>
<reference evidence="2 3" key="1">
    <citation type="submission" date="2018-06" db="EMBL/GenBank/DDBJ databases">
        <title>Draft genome sequence of Modestobacter versicolor CP153-2.</title>
        <authorList>
            <person name="Gundlapally S.R."/>
        </authorList>
    </citation>
    <scope>NUCLEOTIDE SEQUENCE [LARGE SCALE GENOMIC DNA]</scope>
    <source>
        <strain evidence="2 3">CP153-2</strain>
    </source>
</reference>
<evidence type="ECO:0000313" key="4">
    <source>
        <dbReference type="Proteomes" id="UP000580718"/>
    </source>
</evidence>
<dbReference type="EMBL" id="QKNV01000046">
    <property type="protein sequence ID" value="PZA22152.1"/>
    <property type="molecule type" value="Genomic_DNA"/>
</dbReference>
<name>A0A323VB90_9ACTN</name>
<proteinExistence type="predicted"/>
<sequence length="72" mass="7770">MSTAAGRRPGTGWRQRWQQRWARHLVASLERRLETAACAHDGASLCRTCRLVTSVGFLPAAAAAPGSPADPR</sequence>
<evidence type="ECO:0000313" key="3">
    <source>
        <dbReference type="Proteomes" id="UP000247602"/>
    </source>
</evidence>
<dbReference type="EMBL" id="JACIBU010000001">
    <property type="protein sequence ID" value="MBB3674760.1"/>
    <property type="molecule type" value="Genomic_DNA"/>
</dbReference>
<evidence type="ECO:0000313" key="1">
    <source>
        <dbReference type="EMBL" id="MBB3674760.1"/>
    </source>
</evidence>
<dbReference type="Proteomes" id="UP000247602">
    <property type="component" value="Unassembled WGS sequence"/>
</dbReference>
<organism evidence="2 3">
    <name type="scientific">Modestobacter versicolor</name>
    <dbReference type="NCBI Taxonomy" id="429133"/>
    <lineage>
        <taxon>Bacteria</taxon>
        <taxon>Bacillati</taxon>
        <taxon>Actinomycetota</taxon>
        <taxon>Actinomycetes</taxon>
        <taxon>Geodermatophilales</taxon>
        <taxon>Geodermatophilaceae</taxon>
        <taxon>Modestobacter</taxon>
    </lineage>
</organism>
<accession>A0A323VB90</accession>
<keyword evidence="3" id="KW-1185">Reference proteome</keyword>
<dbReference type="AlphaFoldDB" id="A0A323VB90"/>
<evidence type="ECO:0000313" key="2">
    <source>
        <dbReference type="EMBL" id="PZA22152.1"/>
    </source>
</evidence>
<gene>
    <name evidence="2" type="ORF">DMO24_06635</name>
    <name evidence="1" type="ORF">FHX36_000495</name>
</gene>
<comment type="caution">
    <text evidence="2">The sequence shown here is derived from an EMBL/GenBank/DDBJ whole genome shotgun (WGS) entry which is preliminary data.</text>
</comment>
<dbReference type="Proteomes" id="UP000580718">
    <property type="component" value="Unassembled WGS sequence"/>
</dbReference>
<reference evidence="1 4" key="2">
    <citation type="submission" date="2020-08" db="EMBL/GenBank/DDBJ databases">
        <title>Sequencing the genomes of 1000 actinobacteria strains.</title>
        <authorList>
            <person name="Klenk H.-P."/>
        </authorList>
    </citation>
    <scope>NUCLEOTIDE SEQUENCE [LARGE SCALE GENOMIC DNA]</scope>
    <source>
        <strain evidence="1 4">DSM 16678</strain>
    </source>
</reference>